<keyword evidence="3" id="KW-1185">Reference proteome</keyword>
<proteinExistence type="predicted"/>
<dbReference type="EMBL" id="JAVDWE010000005">
    <property type="protein sequence ID" value="MDR7094392.1"/>
    <property type="molecule type" value="Genomic_DNA"/>
</dbReference>
<feature type="region of interest" description="Disordered" evidence="1">
    <location>
        <begin position="19"/>
        <end position="41"/>
    </location>
</feature>
<evidence type="ECO:0000256" key="1">
    <source>
        <dbReference type="SAM" id="MobiDB-lite"/>
    </source>
</evidence>
<dbReference type="RefSeq" id="WP_204733398.1">
    <property type="nucleotide sequence ID" value="NZ_JAVDWE010000005.1"/>
</dbReference>
<protein>
    <recommendedName>
        <fullName evidence="4">DUF3047 domain-containing protein</fullName>
    </recommendedName>
</protein>
<evidence type="ECO:0000313" key="3">
    <source>
        <dbReference type="Proteomes" id="UP001265550"/>
    </source>
</evidence>
<dbReference type="Pfam" id="PF11249">
    <property type="entry name" value="DUF3047"/>
    <property type="match status" value="1"/>
</dbReference>
<sequence>MKTSYIALSLVLAGCAWSPQEPGGAGDERPPSRPQKVSGGASPALLKSASQLFVTPAMDVPWEPLSFPGKRYVDFEPVQVAGRPALRVRADSSVSILRQRFDPALQSVGRVSFAWRVDGLPKDADLSVASQADSPVRVVLSFDGDRTKWSARNHRLSEMSRLLTGEELPYASLVYVWSAQHEPGTVVVNPRTDRIRKVVLDAGTSHIGQWRDHVRDVRADFRLAFGEEPGPLRLVALMTDTDNTESRLTAWYGALKLELASEVR</sequence>
<name>A0ABU1VAC3_9BURK</name>
<dbReference type="PROSITE" id="PS51257">
    <property type="entry name" value="PROKAR_LIPOPROTEIN"/>
    <property type="match status" value="1"/>
</dbReference>
<gene>
    <name evidence="2" type="ORF">J2X09_002133</name>
</gene>
<dbReference type="Proteomes" id="UP001265550">
    <property type="component" value="Unassembled WGS sequence"/>
</dbReference>
<accession>A0ABU1VAC3</accession>
<reference evidence="2 3" key="1">
    <citation type="submission" date="2023-07" db="EMBL/GenBank/DDBJ databases">
        <title>Sorghum-associated microbial communities from plants grown in Nebraska, USA.</title>
        <authorList>
            <person name="Schachtman D."/>
        </authorList>
    </citation>
    <scope>NUCLEOTIDE SEQUENCE [LARGE SCALE GENOMIC DNA]</scope>
    <source>
        <strain evidence="2 3">BE240</strain>
    </source>
</reference>
<evidence type="ECO:0000313" key="2">
    <source>
        <dbReference type="EMBL" id="MDR7094392.1"/>
    </source>
</evidence>
<evidence type="ECO:0008006" key="4">
    <source>
        <dbReference type="Google" id="ProtNLM"/>
    </source>
</evidence>
<comment type="caution">
    <text evidence="2">The sequence shown here is derived from an EMBL/GenBank/DDBJ whole genome shotgun (WGS) entry which is preliminary data.</text>
</comment>
<dbReference type="InterPro" id="IPR021409">
    <property type="entry name" value="DUF3047"/>
</dbReference>
<organism evidence="2 3">
    <name type="scientific">Hydrogenophaga laconesensis</name>
    <dbReference type="NCBI Taxonomy" id="1805971"/>
    <lineage>
        <taxon>Bacteria</taxon>
        <taxon>Pseudomonadati</taxon>
        <taxon>Pseudomonadota</taxon>
        <taxon>Betaproteobacteria</taxon>
        <taxon>Burkholderiales</taxon>
        <taxon>Comamonadaceae</taxon>
        <taxon>Hydrogenophaga</taxon>
    </lineage>
</organism>